<comment type="domain">
    <text evidence="7">Contains large globular domains required for ATP hydrolysis at each terminus and a third globular domain forming a flexible hinge near the middle of the molecule. These domains are separated by coiled-coil structures.</text>
</comment>
<dbReference type="Gene3D" id="1.10.287.510">
    <property type="entry name" value="Helix hairpin bin"/>
    <property type="match status" value="1"/>
</dbReference>
<dbReference type="Gene3D" id="3.30.70.1620">
    <property type="match status" value="1"/>
</dbReference>
<keyword evidence="4 7" id="KW-0067">ATP-binding</keyword>
<dbReference type="GO" id="GO:0030261">
    <property type="term" value="P:chromosome condensation"/>
    <property type="evidence" value="ECO:0007669"/>
    <property type="project" value="InterPro"/>
</dbReference>
<evidence type="ECO:0000313" key="12">
    <source>
        <dbReference type="Proteomes" id="UP000317243"/>
    </source>
</evidence>
<dbReference type="GO" id="GO:0006260">
    <property type="term" value="P:DNA replication"/>
    <property type="evidence" value="ECO:0007669"/>
    <property type="project" value="UniProtKB-UniRule"/>
</dbReference>
<dbReference type="Gene3D" id="3.40.50.300">
    <property type="entry name" value="P-loop containing nucleotide triphosphate hydrolases"/>
    <property type="match status" value="2"/>
</dbReference>
<feature type="compositionally biased region" description="Acidic residues" evidence="8">
    <location>
        <begin position="997"/>
        <end position="1026"/>
    </location>
</feature>
<dbReference type="FunFam" id="3.40.50.300:FF:000901">
    <property type="entry name" value="Chromosome partition protein Smc"/>
    <property type="match status" value="1"/>
</dbReference>
<dbReference type="Gene3D" id="1.20.1060.20">
    <property type="match status" value="1"/>
</dbReference>
<keyword evidence="6 7" id="KW-0238">DNA-binding</keyword>
<dbReference type="InterPro" id="IPR010935">
    <property type="entry name" value="SMC_hinge"/>
</dbReference>
<dbReference type="HAMAP" id="MF_01894">
    <property type="entry name" value="Smc_prok"/>
    <property type="match status" value="1"/>
</dbReference>
<keyword evidence="3 7" id="KW-0547">Nucleotide-binding</keyword>
<accession>A0A5C5WMY5</accession>
<comment type="similarity">
    <text evidence="7">Belongs to the SMC family.</text>
</comment>
<dbReference type="SUPFAM" id="SSF75553">
    <property type="entry name" value="Smc hinge domain"/>
    <property type="match status" value="1"/>
</dbReference>
<dbReference type="GO" id="GO:0005737">
    <property type="term" value="C:cytoplasm"/>
    <property type="evidence" value="ECO:0007669"/>
    <property type="project" value="UniProtKB-SubCell"/>
</dbReference>
<proteinExistence type="inferred from homology"/>
<dbReference type="GO" id="GO:0016887">
    <property type="term" value="F:ATP hydrolysis activity"/>
    <property type="evidence" value="ECO:0007669"/>
    <property type="project" value="InterPro"/>
</dbReference>
<feature type="coiled-coil region" evidence="7">
    <location>
        <begin position="166"/>
        <end position="200"/>
    </location>
</feature>
<feature type="binding site" evidence="7">
    <location>
        <begin position="31"/>
        <end position="38"/>
    </location>
    <ligand>
        <name>ATP</name>
        <dbReference type="ChEBI" id="CHEBI:30616"/>
    </ligand>
</feature>
<dbReference type="GO" id="GO:0007059">
    <property type="term" value="P:chromosome segregation"/>
    <property type="evidence" value="ECO:0007669"/>
    <property type="project" value="UniProtKB-UniRule"/>
</dbReference>
<evidence type="ECO:0000259" key="9">
    <source>
        <dbReference type="Pfam" id="PF02463"/>
    </source>
</evidence>
<evidence type="ECO:0000256" key="7">
    <source>
        <dbReference type="HAMAP-Rule" id="MF_01894"/>
    </source>
</evidence>
<dbReference type="GO" id="GO:0003677">
    <property type="term" value="F:DNA binding"/>
    <property type="evidence" value="ECO:0007669"/>
    <property type="project" value="UniProtKB-UniRule"/>
</dbReference>
<evidence type="ECO:0000256" key="1">
    <source>
        <dbReference type="ARBA" id="ARBA00004496"/>
    </source>
</evidence>
<dbReference type="Pfam" id="PF02463">
    <property type="entry name" value="SMC_N"/>
    <property type="match status" value="1"/>
</dbReference>
<dbReference type="NCBIfam" id="TIGR02168">
    <property type="entry name" value="SMC_prok_B"/>
    <property type="match status" value="1"/>
</dbReference>
<dbReference type="GO" id="GO:0005524">
    <property type="term" value="F:ATP binding"/>
    <property type="evidence" value="ECO:0007669"/>
    <property type="project" value="UniProtKB-UniRule"/>
</dbReference>
<name>A0A5C5WMY5_9PLAN</name>
<dbReference type="Proteomes" id="UP000317243">
    <property type="component" value="Unassembled WGS sequence"/>
</dbReference>
<feature type="region of interest" description="Disordered" evidence="8">
    <location>
        <begin position="996"/>
        <end position="1026"/>
    </location>
</feature>
<dbReference type="Gene3D" id="1.10.287.620">
    <property type="entry name" value="Helix Hairpins"/>
    <property type="match status" value="1"/>
</dbReference>
<feature type="coiled-coil region" evidence="7">
    <location>
        <begin position="688"/>
        <end position="862"/>
    </location>
</feature>
<protein>
    <recommendedName>
        <fullName evidence="7">Chromosome partition protein Smc</fullName>
    </recommendedName>
</protein>
<feature type="compositionally biased region" description="Basic and acidic residues" evidence="8">
    <location>
        <begin position="406"/>
        <end position="424"/>
    </location>
</feature>
<dbReference type="InterPro" id="IPR003395">
    <property type="entry name" value="RecF/RecN/SMC_N"/>
</dbReference>
<dbReference type="SUPFAM" id="SSF57997">
    <property type="entry name" value="Tropomyosin"/>
    <property type="match status" value="1"/>
</dbReference>
<comment type="caution">
    <text evidence="11">The sequence shown here is derived from an EMBL/GenBank/DDBJ whole genome shotgun (WGS) entry which is preliminary data.</text>
</comment>
<dbReference type="InterPro" id="IPR024704">
    <property type="entry name" value="SMC"/>
</dbReference>
<evidence type="ECO:0000256" key="3">
    <source>
        <dbReference type="ARBA" id="ARBA00022741"/>
    </source>
</evidence>
<evidence type="ECO:0000256" key="6">
    <source>
        <dbReference type="ARBA" id="ARBA00023125"/>
    </source>
</evidence>
<keyword evidence="12" id="KW-1185">Reference proteome</keyword>
<feature type="coiled-coil region" evidence="7">
    <location>
        <begin position="240"/>
        <end position="386"/>
    </location>
</feature>
<gene>
    <name evidence="11" type="primary">smc_7</name>
    <name evidence="7" type="synonym">smc</name>
    <name evidence="11" type="ORF">KOR42_30640</name>
</gene>
<dbReference type="InterPro" id="IPR011890">
    <property type="entry name" value="SMC_prok"/>
</dbReference>
<dbReference type="GO" id="GO:0007062">
    <property type="term" value="P:sister chromatid cohesion"/>
    <property type="evidence" value="ECO:0007669"/>
    <property type="project" value="InterPro"/>
</dbReference>
<dbReference type="Pfam" id="PF06470">
    <property type="entry name" value="SMC_hinge"/>
    <property type="match status" value="1"/>
</dbReference>
<comment type="function">
    <text evidence="7">Required for chromosome condensation and partitioning.</text>
</comment>
<reference evidence="11 12" key="1">
    <citation type="submission" date="2019-02" db="EMBL/GenBank/DDBJ databases">
        <title>Deep-cultivation of Planctomycetes and their phenomic and genomic characterization uncovers novel biology.</title>
        <authorList>
            <person name="Wiegand S."/>
            <person name="Jogler M."/>
            <person name="Boedeker C."/>
            <person name="Pinto D."/>
            <person name="Vollmers J."/>
            <person name="Rivas-Marin E."/>
            <person name="Kohn T."/>
            <person name="Peeters S.H."/>
            <person name="Heuer A."/>
            <person name="Rast P."/>
            <person name="Oberbeckmann S."/>
            <person name="Bunk B."/>
            <person name="Jeske O."/>
            <person name="Meyerdierks A."/>
            <person name="Storesund J.E."/>
            <person name="Kallscheuer N."/>
            <person name="Luecker S."/>
            <person name="Lage O.M."/>
            <person name="Pohl T."/>
            <person name="Merkel B.J."/>
            <person name="Hornburger P."/>
            <person name="Mueller R.-W."/>
            <person name="Bruemmer F."/>
            <person name="Labrenz M."/>
            <person name="Spormann A.M."/>
            <person name="Op Den Camp H."/>
            <person name="Overmann J."/>
            <person name="Amann R."/>
            <person name="Jetten M.S.M."/>
            <person name="Mascher T."/>
            <person name="Medema M.H."/>
            <person name="Devos D.P."/>
            <person name="Kaster A.-K."/>
            <person name="Ovreas L."/>
            <person name="Rohde M."/>
            <person name="Galperin M.Y."/>
            <person name="Jogler C."/>
        </authorList>
    </citation>
    <scope>NUCLEOTIDE SEQUENCE [LARGE SCALE GENOMIC DNA]</scope>
    <source>
        <strain evidence="11 12">KOR42</strain>
    </source>
</reference>
<dbReference type="InterPro" id="IPR027417">
    <property type="entry name" value="P-loop_NTPase"/>
</dbReference>
<feature type="domain" description="SMC hinge" evidence="10">
    <location>
        <begin position="526"/>
        <end position="647"/>
    </location>
</feature>
<dbReference type="SUPFAM" id="SSF52540">
    <property type="entry name" value="P-loop containing nucleoside triphosphate hydrolases"/>
    <property type="match status" value="1"/>
</dbReference>
<evidence type="ECO:0000256" key="2">
    <source>
        <dbReference type="ARBA" id="ARBA00022490"/>
    </source>
</evidence>
<dbReference type="PANTHER" id="PTHR43977">
    <property type="entry name" value="STRUCTURAL MAINTENANCE OF CHROMOSOMES PROTEIN 3"/>
    <property type="match status" value="1"/>
</dbReference>
<dbReference type="RefSeq" id="WP_146510557.1">
    <property type="nucleotide sequence ID" value="NZ_SIHI01000007.1"/>
</dbReference>
<evidence type="ECO:0000259" key="10">
    <source>
        <dbReference type="Pfam" id="PF06470"/>
    </source>
</evidence>
<sequence>MLKSLELFGFKSFADRTLFEFSKGITCVVGPNGSGKSNVVDALKWILGDQSAKSLRGKEMSDVIFNGSSGRRSSGFAEATLTFDNSTGLLPVDTREVQIGRRLYQSGDSEYLLNQAAVRLKDIRDVFMGTGAGTAAYSIIEQGRVDQILQANPTTRRVVFEEAAGISKFKSRRIDAERRLERVAQNLLRLTDIVDEVESQLNSTRSQASKAVRYRELNEELKALWTGLAADDFRLISSKIGSEQNRLDELESELQECRDSFHELEQQKSSIETAISDCDSQLIQHERRIATYREEITRSRSVIDHQTSRLTEIAAELKKLRKRFTLSLLRAQSIENEHRATVLRVDQFENQFVQEKEALVQREALLEQLSGTQKTARQRISEIQNALTQFDSRRTNNLEKLAGFDAQKKEVSKSQDQLRKRQEQADAGVESSTRRKEVLEQELHEAEEALQSQRDNVASVQQERENFVQQRQLTEETLLELRQCVSADRARFSVLEELEQRQAGIAIGVQEILDRAVAAHYPPWNQVLGVVRDLLEVPLELGPIIDAALGERSQWIAVSNLAPMLDYLKRGAVPIDGRIGFVAVQSPDRVIGSPLDDESVVELTGEEGVYGRADRLVAAHARTPGLAEALLSKTWIVESLADAQRLAETTPSDLRFVTLQGEILTPQNELLVGQIPHESSIVSRKSELRELRSGILQSERRIEDLTERKRLLEVAIQEKHAGLVSARSQLERFSSHVAEAATKLESEKQELDRRQKAADEIRSTIESLGERLIQIEGESHELQRDSDECTQEIEASQSEIQSIKNQLAEQEEEFQKAKKELETYQLRLAKAEERRSSLISERDRAERDLNQVRVAVVEFAEQVRELETAQSRGEFTILQAETTIASQTLILETIVAETREDFSRRNQLRVQRKELQETEESAHRRRRNLEDQQHQVEFSLQQLQHQLTATADRMVEEFHVPLSELVSGGASAYKIYLTEQYGEAVADAIIREKTSENEEDFDAVDDSLTEGEDADSTTELTDELTDELTGDVELTEEAVDGETGEAEADQSEVEDELIMPDSIPSYEEVRDELESRVDRLRRKAKMMGHVNPDALESLESLETRYQTLSHQLKDLQQAKSVLEEIIRKINKESQRIFLETFENIRVHFQELFRKLFGGGDADIILEDPDDVLECGIDIVARPPGKELRSITLLSGGEKTMTAVGLLFAMFKSKPSPYCILDEVDAALDDANVDRYVAVVKEFVSTTQFVIITHRKRTMTAADILYGVTMEQAGISKRISVNFEDVNDNGEINVAA</sequence>
<dbReference type="InterPro" id="IPR036277">
    <property type="entry name" value="SMC_hinge_sf"/>
</dbReference>
<feature type="region of interest" description="Disordered" evidence="8">
    <location>
        <begin position="401"/>
        <end position="436"/>
    </location>
</feature>
<evidence type="ECO:0000256" key="8">
    <source>
        <dbReference type="SAM" id="MobiDB-lite"/>
    </source>
</evidence>
<dbReference type="CDD" id="cd03278">
    <property type="entry name" value="ABC_SMC_barmotin"/>
    <property type="match status" value="2"/>
</dbReference>
<feature type="coiled-coil region" evidence="7">
    <location>
        <begin position="905"/>
        <end position="946"/>
    </location>
</feature>
<feature type="coiled-coil region" evidence="7">
    <location>
        <begin position="1063"/>
        <end position="1135"/>
    </location>
</feature>
<evidence type="ECO:0000313" key="11">
    <source>
        <dbReference type="EMBL" id="TWT52196.1"/>
    </source>
</evidence>
<feature type="domain" description="RecF/RecN/SMC N-terminal" evidence="9">
    <location>
        <begin position="1"/>
        <end position="1275"/>
    </location>
</feature>
<dbReference type="PIRSF" id="PIRSF005719">
    <property type="entry name" value="SMC"/>
    <property type="match status" value="1"/>
</dbReference>
<evidence type="ECO:0000256" key="5">
    <source>
        <dbReference type="ARBA" id="ARBA00023054"/>
    </source>
</evidence>
<evidence type="ECO:0000256" key="4">
    <source>
        <dbReference type="ARBA" id="ARBA00022840"/>
    </source>
</evidence>
<comment type="subcellular location">
    <subcellularLocation>
        <location evidence="1 7">Cytoplasm</location>
    </subcellularLocation>
</comment>
<organism evidence="11 12">
    <name type="scientific">Thalassoglobus neptunius</name>
    <dbReference type="NCBI Taxonomy" id="1938619"/>
    <lineage>
        <taxon>Bacteria</taxon>
        <taxon>Pseudomonadati</taxon>
        <taxon>Planctomycetota</taxon>
        <taxon>Planctomycetia</taxon>
        <taxon>Planctomycetales</taxon>
        <taxon>Planctomycetaceae</taxon>
        <taxon>Thalassoglobus</taxon>
    </lineage>
</organism>
<comment type="subunit">
    <text evidence="7">Homodimer.</text>
</comment>
<dbReference type="OrthoDB" id="9808768at2"/>
<keyword evidence="2 7" id="KW-0963">Cytoplasm</keyword>
<dbReference type="GO" id="GO:0005694">
    <property type="term" value="C:chromosome"/>
    <property type="evidence" value="ECO:0007669"/>
    <property type="project" value="InterPro"/>
</dbReference>
<keyword evidence="5 7" id="KW-0175">Coiled coil</keyword>
<dbReference type="EMBL" id="SIHI01000007">
    <property type="protein sequence ID" value="TWT52196.1"/>
    <property type="molecule type" value="Genomic_DNA"/>
</dbReference>